<evidence type="ECO:0000256" key="7">
    <source>
        <dbReference type="ARBA" id="ARBA00023136"/>
    </source>
</evidence>
<comment type="subcellular location">
    <subcellularLocation>
        <location evidence="1">Cell inner membrane</location>
        <topology evidence="1">Multi-pass membrane protein</topology>
    </subcellularLocation>
</comment>
<name>A0A094Q8E6_9ZZZZ</name>
<proteinExistence type="predicted"/>
<keyword evidence="2" id="KW-0813">Transport</keyword>
<reference evidence="10" key="1">
    <citation type="submission" date="2014-05" db="EMBL/GenBank/DDBJ databases">
        <title>Key roles for freshwater Actinobacteria revealed by deep metagenomic sequencing.</title>
        <authorList>
            <person name="Ghai R."/>
            <person name="Mizuno C.M."/>
            <person name="Picazo A."/>
            <person name="Camacho A."/>
            <person name="Rodriguez-Valera F."/>
        </authorList>
    </citation>
    <scope>NUCLEOTIDE SEQUENCE</scope>
</reference>
<dbReference type="GO" id="GO:0005886">
    <property type="term" value="C:plasma membrane"/>
    <property type="evidence" value="ECO:0007669"/>
    <property type="project" value="UniProtKB-SubCell"/>
</dbReference>
<keyword evidence="7 8" id="KW-0472">Membrane</keyword>
<sequence length="524" mass="56215">MREILQRENSTSRPLIGLSSIVLALTFIPLIYLVIRAAEKPGKQIIELLFRQRTLEIIATTAVILIAVVLINVLIGTLIATGIHFVRLPYVHLLIIPMILPLAIPSYVFTYTWLALIPRLSGILGAIFILVLTTLPYMMLSVVIALRRLDTGLIEVARTLGLSKVSILLRVIVPQIRGAISAGSLLSGLYVLSDFGAVSLLNVTTLTVSIQNLFKSTYDRSGAAIMALILVLASTVFIAFESGLKRKQESESATRRSERKHLRINNSSAKITLLVLVGLYTAIAVFVPVCVLLSRFFSNAVPINWGELLSAAISTVTIAASGAALALLFSLPLGALIAQGNNRFSIFVEKAVLISHALPGVVVGLALVSLGSKLGPLYQSTALLAFAYAILFLAKAVAAMSNSLQLVSPAVKEAAATLGKDRAAIARTVTFPIAFPSIALGTLLVFLTAMKELPATLMLRPIGMETLATQVWSYAAVSKFNEAAPYALLLILIAAVPTFLLSLPREALDRTKSSVRDLQLGESR</sequence>
<dbReference type="PANTHER" id="PTHR43357">
    <property type="entry name" value="INNER MEMBRANE ABC TRANSPORTER PERMEASE PROTEIN YDCV"/>
    <property type="match status" value="1"/>
</dbReference>
<dbReference type="AlphaFoldDB" id="A0A094Q8E6"/>
<evidence type="ECO:0000256" key="6">
    <source>
        <dbReference type="ARBA" id="ARBA00022989"/>
    </source>
</evidence>
<feature type="transmembrane region" description="Helical" evidence="8">
    <location>
        <begin position="429"/>
        <end position="450"/>
    </location>
</feature>
<organism evidence="10">
    <name type="scientific">freshwater metagenome</name>
    <dbReference type="NCBI Taxonomy" id="449393"/>
    <lineage>
        <taxon>unclassified sequences</taxon>
        <taxon>metagenomes</taxon>
        <taxon>ecological metagenomes</taxon>
    </lineage>
</organism>
<evidence type="ECO:0000256" key="1">
    <source>
        <dbReference type="ARBA" id="ARBA00004429"/>
    </source>
</evidence>
<feature type="transmembrane region" description="Helical" evidence="8">
    <location>
        <begin position="377"/>
        <end position="398"/>
    </location>
</feature>
<evidence type="ECO:0000256" key="4">
    <source>
        <dbReference type="ARBA" id="ARBA00022519"/>
    </source>
</evidence>
<keyword evidence="6 8" id="KW-1133">Transmembrane helix</keyword>
<feature type="transmembrane region" description="Helical" evidence="8">
    <location>
        <begin position="91"/>
        <end position="116"/>
    </location>
</feature>
<keyword evidence="4" id="KW-0997">Cell inner membrane</keyword>
<feature type="transmembrane region" description="Helical" evidence="8">
    <location>
        <begin position="483"/>
        <end position="503"/>
    </location>
</feature>
<evidence type="ECO:0000256" key="3">
    <source>
        <dbReference type="ARBA" id="ARBA00022475"/>
    </source>
</evidence>
<dbReference type="GO" id="GO:0055085">
    <property type="term" value="P:transmembrane transport"/>
    <property type="evidence" value="ECO:0007669"/>
    <property type="project" value="InterPro"/>
</dbReference>
<dbReference type="CDD" id="cd06261">
    <property type="entry name" value="TM_PBP2"/>
    <property type="match status" value="2"/>
</dbReference>
<dbReference type="SUPFAM" id="SSF161098">
    <property type="entry name" value="MetI-like"/>
    <property type="match status" value="2"/>
</dbReference>
<feature type="transmembrane region" description="Helical" evidence="8">
    <location>
        <begin position="309"/>
        <end position="331"/>
    </location>
</feature>
<feature type="transmembrane region" description="Helical" evidence="8">
    <location>
        <begin position="185"/>
        <end position="210"/>
    </location>
</feature>
<feature type="transmembrane region" description="Helical" evidence="8">
    <location>
        <begin position="351"/>
        <end position="371"/>
    </location>
</feature>
<comment type="caution">
    <text evidence="10">The sequence shown here is derived from an EMBL/GenBank/DDBJ whole genome shotgun (WGS) entry which is preliminary data.</text>
</comment>
<evidence type="ECO:0000259" key="9">
    <source>
        <dbReference type="PROSITE" id="PS50928"/>
    </source>
</evidence>
<gene>
    <name evidence="10" type="ORF">GM50_1910</name>
</gene>
<feature type="domain" description="ABC transmembrane type-1" evidence="9">
    <location>
        <begin position="58"/>
        <end position="241"/>
    </location>
</feature>
<dbReference type="EMBL" id="JNSK01000003">
    <property type="protein sequence ID" value="KGA20465.1"/>
    <property type="molecule type" value="Genomic_DNA"/>
</dbReference>
<evidence type="ECO:0000256" key="2">
    <source>
        <dbReference type="ARBA" id="ARBA00022448"/>
    </source>
</evidence>
<evidence type="ECO:0000313" key="10">
    <source>
        <dbReference type="EMBL" id="KGA20465.1"/>
    </source>
</evidence>
<dbReference type="InterPro" id="IPR035906">
    <property type="entry name" value="MetI-like_sf"/>
</dbReference>
<evidence type="ECO:0000256" key="5">
    <source>
        <dbReference type="ARBA" id="ARBA00022692"/>
    </source>
</evidence>
<protein>
    <submittedName>
        <fullName evidence="10">ABC-type Fe3+ transport system, permease component</fullName>
    </submittedName>
</protein>
<feature type="transmembrane region" description="Helical" evidence="8">
    <location>
        <begin position="55"/>
        <end position="85"/>
    </location>
</feature>
<feature type="transmembrane region" description="Helical" evidence="8">
    <location>
        <begin position="15"/>
        <end position="35"/>
    </location>
</feature>
<feature type="transmembrane region" description="Helical" evidence="8">
    <location>
        <begin position="123"/>
        <end position="146"/>
    </location>
</feature>
<feature type="transmembrane region" description="Helical" evidence="8">
    <location>
        <begin position="152"/>
        <end position="173"/>
    </location>
</feature>
<dbReference type="Gene3D" id="1.10.3720.10">
    <property type="entry name" value="MetI-like"/>
    <property type="match status" value="2"/>
</dbReference>
<dbReference type="PROSITE" id="PS50928">
    <property type="entry name" value="ABC_TM1"/>
    <property type="match status" value="2"/>
</dbReference>
<evidence type="ECO:0000256" key="8">
    <source>
        <dbReference type="SAM" id="Phobius"/>
    </source>
</evidence>
<feature type="transmembrane region" description="Helical" evidence="8">
    <location>
        <begin position="271"/>
        <end position="297"/>
    </location>
</feature>
<feature type="transmembrane region" description="Helical" evidence="8">
    <location>
        <begin position="222"/>
        <end position="240"/>
    </location>
</feature>
<keyword evidence="5 8" id="KW-0812">Transmembrane</keyword>
<keyword evidence="3" id="KW-1003">Cell membrane</keyword>
<dbReference type="InterPro" id="IPR000515">
    <property type="entry name" value="MetI-like"/>
</dbReference>
<accession>A0A094Q8E6</accession>
<dbReference type="PANTHER" id="PTHR43357:SF3">
    <property type="entry name" value="FE(3+)-TRANSPORT SYSTEM PERMEASE PROTEIN FBPB 2"/>
    <property type="match status" value="1"/>
</dbReference>
<dbReference type="Pfam" id="PF00528">
    <property type="entry name" value="BPD_transp_1"/>
    <property type="match status" value="2"/>
</dbReference>
<feature type="domain" description="ABC transmembrane type-1" evidence="9">
    <location>
        <begin position="312"/>
        <end position="501"/>
    </location>
</feature>